<dbReference type="Proteomes" id="UP000887574">
    <property type="component" value="Unplaced"/>
</dbReference>
<dbReference type="WBParaSite" id="jg19436">
    <property type="protein sequence ID" value="jg19436"/>
    <property type="gene ID" value="jg19436"/>
</dbReference>
<keyword evidence="2" id="KW-1185">Reference proteome</keyword>
<accession>A0A915DFR3</accession>
<evidence type="ECO:0000313" key="3">
    <source>
        <dbReference type="WBParaSite" id="jg19436"/>
    </source>
</evidence>
<sequence>MDQTGSRQRWIRGGSGWIMSGSGQIRPDQGVSDRIRGGSGRIRVGSDQIRGGSGWIMSGSGRIRPDQGWISPDQRCIRSDRDRSEVYQAGSETDLKDFNLLSLTQSDILRLFEDELIRSKPTIDVIDRLDDQHNTSNHSLTDTVSRAAT</sequence>
<evidence type="ECO:0000313" key="2">
    <source>
        <dbReference type="Proteomes" id="UP000887574"/>
    </source>
</evidence>
<dbReference type="AlphaFoldDB" id="A0A915DFR3"/>
<evidence type="ECO:0000256" key="1">
    <source>
        <dbReference type="SAM" id="MobiDB-lite"/>
    </source>
</evidence>
<reference evidence="3" key="1">
    <citation type="submission" date="2022-11" db="UniProtKB">
        <authorList>
            <consortium name="WormBaseParasite"/>
        </authorList>
    </citation>
    <scope>IDENTIFICATION</scope>
</reference>
<protein>
    <submittedName>
        <fullName evidence="3">Uncharacterized protein</fullName>
    </submittedName>
</protein>
<proteinExistence type="predicted"/>
<name>A0A915DFR3_9BILA</name>
<organism evidence="2 3">
    <name type="scientific">Ditylenchus dipsaci</name>
    <dbReference type="NCBI Taxonomy" id="166011"/>
    <lineage>
        <taxon>Eukaryota</taxon>
        <taxon>Metazoa</taxon>
        <taxon>Ecdysozoa</taxon>
        <taxon>Nematoda</taxon>
        <taxon>Chromadorea</taxon>
        <taxon>Rhabditida</taxon>
        <taxon>Tylenchina</taxon>
        <taxon>Tylenchomorpha</taxon>
        <taxon>Sphaerularioidea</taxon>
        <taxon>Anguinidae</taxon>
        <taxon>Anguininae</taxon>
        <taxon>Ditylenchus</taxon>
    </lineage>
</organism>
<feature type="region of interest" description="Disordered" evidence="1">
    <location>
        <begin position="18"/>
        <end position="74"/>
    </location>
</feature>